<sequence length="109" mass="12320">MPCQTFEASFFLENISISHLPLQYLARTTLDQRLSFSFINRQPSLVRKAAFACLIDLKPRPPASLGLVTFSQEILWIFFCSEFPPHKNFLAFLSQSSQSDLGSFALCIA</sequence>
<dbReference type="EMBL" id="GISG01084751">
    <property type="protein sequence ID" value="MBA4632898.1"/>
    <property type="molecule type" value="Transcribed_RNA"/>
</dbReference>
<reference evidence="1" key="2">
    <citation type="submission" date="2020-07" db="EMBL/GenBank/DDBJ databases">
        <authorList>
            <person name="Vera ALvarez R."/>
            <person name="Arias-Moreno D.M."/>
            <person name="Jimenez-Jacinto V."/>
            <person name="Jimenez-Bremont J.F."/>
            <person name="Swaminathan K."/>
            <person name="Moose S.P."/>
            <person name="Guerrero-Gonzalez M.L."/>
            <person name="Marino-Ramirez L."/>
            <person name="Landsman D."/>
            <person name="Rodriguez-Kessler M."/>
            <person name="Delgado-Sanchez P."/>
        </authorList>
    </citation>
    <scope>NUCLEOTIDE SEQUENCE</scope>
    <source>
        <tissue evidence="1">Cladode</tissue>
    </source>
</reference>
<proteinExistence type="predicted"/>
<dbReference type="AlphaFoldDB" id="A0A7C8Z2M6"/>
<evidence type="ECO:0000313" key="1">
    <source>
        <dbReference type="EMBL" id="MBA4632898.1"/>
    </source>
</evidence>
<reference evidence="1" key="1">
    <citation type="journal article" date="2013" name="J. Plant Res.">
        <title>Effect of fungi and light on seed germination of three Opuntia species from semiarid lands of central Mexico.</title>
        <authorList>
            <person name="Delgado-Sanchez P."/>
            <person name="Jimenez-Bremont J.F."/>
            <person name="Guerrero-Gonzalez Mde L."/>
            <person name="Flores J."/>
        </authorList>
    </citation>
    <scope>NUCLEOTIDE SEQUENCE</scope>
    <source>
        <tissue evidence="1">Cladode</tissue>
    </source>
</reference>
<accession>A0A7C8Z2M6</accession>
<organism evidence="1">
    <name type="scientific">Opuntia streptacantha</name>
    <name type="common">Prickly pear cactus</name>
    <name type="synonym">Opuntia cardona</name>
    <dbReference type="NCBI Taxonomy" id="393608"/>
    <lineage>
        <taxon>Eukaryota</taxon>
        <taxon>Viridiplantae</taxon>
        <taxon>Streptophyta</taxon>
        <taxon>Embryophyta</taxon>
        <taxon>Tracheophyta</taxon>
        <taxon>Spermatophyta</taxon>
        <taxon>Magnoliopsida</taxon>
        <taxon>eudicotyledons</taxon>
        <taxon>Gunneridae</taxon>
        <taxon>Pentapetalae</taxon>
        <taxon>Caryophyllales</taxon>
        <taxon>Cactineae</taxon>
        <taxon>Cactaceae</taxon>
        <taxon>Opuntioideae</taxon>
        <taxon>Opuntia</taxon>
    </lineage>
</organism>
<name>A0A7C8Z2M6_OPUST</name>
<protein>
    <submittedName>
        <fullName evidence="1">Uncharacterized protein</fullName>
    </submittedName>
</protein>